<dbReference type="InterPro" id="IPR024445">
    <property type="entry name" value="Tnp_ISXO2-like"/>
</dbReference>
<keyword evidence="3" id="KW-1185">Reference proteome</keyword>
<comment type="caution">
    <text evidence="2">The sequence shown here is derived from an EMBL/GenBank/DDBJ whole genome shotgun (WGS) entry which is preliminary data.</text>
</comment>
<evidence type="ECO:0000313" key="2">
    <source>
        <dbReference type="EMBL" id="RMX45176.1"/>
    </source>
</evidence>
<dbReference type="PANTHER" id="PTHR47163:SF2">
    <property type="entry name" value="SI:DKEY-17M8.2"/>
    <property type="match status" value="1"/>
</dbReference>
<reference evidence="2 3" key="1">
    <citation type="journal article" date="2018" name="Sci. Rep.">
        <title>Comparative analysis of the Pocillopora damicornis genome highlights role of immune system in coral evolution.</title>
        <authorList>
            <person name="Cunning R."/>
            <person name="Bay R.A."/>
            <person name="Gillette P."/>
            <person name="Baker A.C."/>
            <person name="Traylor-Knowles N."/>
        </authorList>
    </citation>
    <scope>NUCLEOTIDE SEQUENCE [LARGE SCALE GENOMIC DNA]</scope>
    <source>
        <strain evidence="2">RSMAS</strain>
        <tissue evidence="2">Whole animal</tissue>
    </source>
</reference>
<dbReference type="InterPro" id="IPR053164">
    <property type="entry name" value="IS1016-like_transposase"/>
</dbReference>
<dbReference type="AlphaFoldDB" id="A0A3M6TUZ4"/>
<gene>
    <name evidence="2" type="ORF">pdam_00017486</name>
</gene>
<name>A0A3M6TUZ4_POCDA</name>
<accession>A0A3M6TUZ4</accession>
<sequence length="275" mass="31479">MALRQYTALEQGSALNVIHWLQIRNLPTNPLRCAQCNNAMDVKEINDGHRCCGCRKKRSLRSNSLFKEFSRVLLGKLLLAIYFFSAEDSQREISRHLSLNPNLVSSIWRRLQDACSRDLRDRPITPFGGPGTVAKCDETEASVRLETCEVFGIVTTEYSLTRGYFEGVERRDVVTLLPIIARCVRIGTEVHSDDWADGSPYPFHPVTGIHTREVESCWNNLKLGQKKGRGIEREDMQSYLDEKMWRQWRAENPQNAMNNFLAVLAGQYFVNNPVL</sequence>
<proteinExistence type="predicted"/>
<dbReference type="SMART" id="SM01126">
    <property type="entry name" value="DDE_Tnp_IS1595"/>
    <property type="match status" value="1"/>
</dbReference>
<evidence type="ECO:0000313" key="3">
    <source>
        <dbReference type="Proteomes" id="UP000275408"/>
    </source>
</evidence>
<dbReference type="Proteomes" id="UP000275408">
    <property type="component" value="Unassembled WGS sequence"/>
</dbReference>
<protein>
    <recommendedName>
        <fullName evidence="1">ISXO2-like transposase domain-containing protein</fullName>
    </recommendedName>
</protein>
<evidence type="ECO:0000259" key="1">
    <source>
        <dbReference type="SMART" id="SM01126"/>
    </source>
</evidence>
<organism evidence="2 3">
    <name type="scientific">Pocillopora damicornis</name>
    <name type="common">Cauliflower coral</name>
    <name type="synonym">Millepora damicornis</name>
    <dbReference type="NCBI Taxonomy" id="46731"/>
    <lineage>
        <taxon>Eukaryota</taxon>
        <taxon>Metazoa</taxon>
        <taxon>Cnidaria</taxon>
        <taxon>Anthozoa</taxon>
        <taxon>Hexacorallia</taxon>
        <taxon>Scleractinia</taxon>
        <taxon>Astrocoeniina</taxon>
        <taxon>Pocilloporidae</taxon>
        <taxon>Pocillopora</taxon>
    </lineage>
</organism>
<dbReference type="OrthoDB" id="5945490at2759"/>
<feature type="domain" description="ISXO2-like transposase" evidence="1">
    <location>
        <begin position="126"/>
        <end position="248"/>
    </location>
</feature>
<dbReference type="PANTHER" id="PTHR47163">
    <property type="entry name" value="DDE_TNP_IS1595 DOMAIN-CONTAINING PROTEIN"/>
    <property type="match status" value="1"/>
</dbReference>
<dbReference type="EMBL" id="RCHS01002864">
    <property type="protein sequence ID" value="RMX45176.1"/>
    <property type="molecule type" value="Genomic_DNA"/>
</dbReference>
<dbReference type="STRING" id="46731.A0A3M6TUZ4"/>